<dbReference type="GO" id="GO:0003796">
    <property type="term" value="F:lysozyme activity"/>
    <property type="evidence" value="ECO:0007669"/>
    <property type="project" value="UniProtKB-EC"/>
</dbReference>
<dbReference type="InterPro" id="IPR001916">
    <property type="entry name" value="Glyco_hydro_22"/>
</dbReference>
<proteinExistence type="inferred from homology"/>
<dbReference type="OrthoDB" id="17373at2759"/>
<organism evidence="13">
    <name type="scientific">Myotis lucifugus</name>
    <name type="common">Little brown bat</name>
    <dbReference type="NCBI Taxonomy" id="59463"/>
    <lineage>
        <taxon>Eukaryota</taxon>
        <taxon>Metazoa</taxon>
        <taxon>Chordata</taxon>
        <taxon>Craniata</taxon>
        <taxon>Vertebrata</taxon>
        <taxon>Euteleostomi</taxon>
        <taxon>Mammalia</taxon>
        <taxon>Eutheria</taxon>
        <taxon>Laurasiatheria</taxon>
        <taxon>Chiroptera</taxon>
        <taxon>Yangochiroptera</taxon>
        <taxon>Vespertilionidae</taxon>
        <taxon>Myotis</taxon>
    </lineage>
</organism>
<keyword evidence="7" id="KW-0378">Hydrolase</keyword>
<dbReference type="PROSITE" id="PS51348">
    <property type="entry name" value="GLYCOSYL_HYDROL_F22_2"/>
    <property type="match status" value="1"/>
</dbReference>
<sequence length="148" mass="16382">MKALLTLGLLLLSVAVRAKVYERCDLARTLKRLGMDGYSGVSLANWMCLAKWESSYNTRATNNNPGDKSTDYGIFQINSRYWCNDGKTPGAVNACGIPCNDLLQDDITKAATCAKRVVKDPQGIKAWVAWRNHCQNKDVTQYTRGCGV</sequence>
<gene>
    <name evidence="13" type="primary">LYZF2</name>
</gene>
<reference evidence="13" key="1">
    <citation type="journal article" date="2014" name="Genom Data">
        <title>Third party annotation gene data set of eutherian lysozyme genes.</title>
        <authorList>
            <person name="Premzl M."/>
        </authorList>
    </citation>
    <scope>NUCLEOTIDE SEQUENCE</scope>
</reference>
<reference evidence="13" key="3">
    <citation type="journal article" date="2019" name="Gene Rep">
        <title>Eutherian third-party data gene collections.</title>
        <authorList>
            <person name="Premzl M."/>
        </authorList>
    </citation>
    <scope>NUCLEOTIDE SEQUENCE</scope>
</reference>
<dbReference type="PANTHER" id="PTHR11407">
    <property type="entry name" value="LYSOZYME C"/>
    <property type="match status" value="1"/>
</dbReference>
<evidence type="ECO:0000256" key="11">
    <source>
        <dbReference type="SAM" id="SignalP"/>
    </source>
</evidence>
<keyword evidence="8" id="KW-1015">Disulfide bond</keyword>
<feature type="chain" id="PRO_5001723934" description="lysozyme" evidence="11">
    <location>
        <begin position="19"/>
        <end position="148"/>
    </location>
</feature>
<dbReference type="PROSITE" id="PS00128">
    <property type="entry name" value="GLYCOSYL_HYDROL_F22_1"/>
    <property type="match status" value="1"/>
</dbReference>
<dbReference type="KEGG" id="mlf:102442380"/>
<dbReference type="CDD" id="cd16897">
    <property type="entry name" value="LYZ_C"/>
    <property type="match status" value="1"/>
</dbReference>
<evidence type="ECO:0000256" key="1">
    <source>
        <dbReference type="ARBA" id="ARBA00000632"/>
    </source>
</evidence>
<dbReference type="GO" id="GO:0050830">
    <property type="term" value="P:defense response to Gram-positive bacterium"/>
    <property type="evidence" value="ECO:0007669"/>
    <property type="project" value="TreeGrafter"/>
</dbReference>
<dbReference type="GO" id="GO:0050829">
    <property type="term" value="P:defense response to Gram-negative bacterium"/>
    <property type="evidence" value="ECO:0007669"/>
    <property type="project" value="TreeGrafter"/>
</dbReference>
<evidence type="ECO:0000256" key="5">
    <source>
        <dbReference type="ARBA" id="ARBA00022529"/>
    </source>
</evidence>
<dbReference type="PRINTS" id="PR00135">
    <property type="entry name" value="LYZLACT"/>
</dbReference>
<dbReference type="SMART" id="SM00263">
    <property type="entry name" value="LYZ1"/>
    <property type="match status" value="1"/>
</dbReference>
<evidence type="ECO:0000256" key="7">
    <source>
        <dbReference type="ARBA" id="ARBA00022801"/>
    </source>
</evidence>
<evidence type="ECO:0000256" key="9">
    <source>
        <dbReference type="ARBA" id="ARBA00023295"/>
    </source>
</evidence>
<comment type="similarity">
    <text evidence="3 10">Belongs to the glycosyl hydrolase 22 family.</text>
</comment>
<accession>A0A077SA18</accession>
<protein>
    <recommendedName>
        <fullName evidence="4">lysozyme</fullName>
        <ecNumber evidence="4">3.2.1.17</ecNumber>
    </recommendedName>
</protein>
<dbReference type="FunFam" id="1.10.530.10:FF:000001">
    <property type="entry name" value="Lysozyme C"/>
    <property type="match status" value="1"/>
</dbReference>
<feature type="signal peptide" evidence="11">
    <location>
        <begin position="1"/>
        <end position="18"/>
    </location>
</feature>
<dbReference type="GO" id="GO:0031640">
    <property type="term" value="P:killing of cells of another organism"/>
    <property type="evidence" value="ECO:0007669"/>
    <property type="project" value="UniProtKB-KW"/>
</dbReference>
<keyword evidence="9" id="KW-0326">Glycosidase</keyword>
<evidence type="ECO:0000256" key="2">
    <source>
        <dbReference type="ARBA" id="ARBA00002647"/>
    </source>
</evidence>
<keyword evidence="6" id="KW-0081">Bacteriolytic enzyme</keyword>
<dbReference type="SUPFAM" id="SSF53955">
    <property type="entry name" value="Lysozyme-like"/>
    <property type="match status" value="1"/>
</dbReference>
<dbReference type="InterPro" id="IPR019799">
    <property type="entry name" value="Glyco_hydro_22_CS"/>
</dbReference>
<keyword evidence="11" id="KW-0732">Signal</keyword>
<keyword evidence="5" id="KW-0929">Antimicrobial</keyword>
<evidence type="ECO:0000256" key="4">
    <source>
        <dbReference type="ARBA" id="ARBA00012732"/>
    </source>
</evidence>
<comment type="catalytic activity">
    <reaction evidence="1">
        <text>Hydrolysis of (1-&gt;4)-beta-linkages between N-acetylmuramic acid and N-acetyl-D-glucosamine residues in a peptidoglycan and between N-acetyl-D-glucosamine residues in chitodextrins.</text>
        <dbReference type="EC" id="3.2.1.17"/>
    </reaction>
</comment>
<dbReference type="EMBL" id="HG931830">
    <property type="protein sequence ID" value="CDM98831.1"/>
    <property type="molecule type" value="Genomic_DNA"/>
</dbReference>
<comment type="function">
    <text evidence="2">Lysozymes have primarily a bacteriolytic function; those in tissues and body fluids are associated with the monocyte-macrophage system and enhance the activity of immunoagents.</text>
</comment>
<evidence type="ECO:0000256" key="8">
    <source>
        <dbReference type="ARBA" id="ARBA00023157"/>
    </source>
</evidence>
<dbReference type="Gene3D" id="1.10.530.10">
    <property type="match status" value="1"/>
</dbReference>
<dbReference type="AlphaFoldDB" id="A0A077SA18"/>
<evidence type="ECO:0000313" key="13">
    <source>
        <dbReference type="EMBL" id="CDM98831.1"/>
    </source>
</evidence>
<feature type="domain" description="Glycosyl hydrolases family 22 (GH22)" evidence="12">
    <location>
        <begin position="95"/>
        <end position="113"/>
    </location>
</feature>
<evidence type="ECO:0000256" key="3">
    <source>
        <dbReference type="ARBA" id="ARBA00010859"/>
    </source>
</evidence>
<name>A0A077SA18_MYOLU</name>
<dbReference type="PRINTS" id="PR00137">
    <property type="entry name" value="LYSOZYME"/>
</dbReference>
<evidence type="ECO:0000259" key="12">
    <source>
        <dbReference type="PROSITE" id="PS00128"/>
    </source>
</evidence>
<evidence type="ECO:0000256" key="10">
    <source>
        <dbReference type="RuleBase" id="RU004440"/>
    </source>
</evidence>
<evidence type="ECO:0000256" key="6">
    <source>
        <dbReference type="ARBA" id="ARBA00022638"/>
    </source>
</evidence>
<reference evidence="13" key="2">
    <citation type="journal article" date="2016" name="Data Brief">
        <title>Curated eutherian third party data gene data sets.</title>
        <authorList>
            <person name="Premzl M."/>
        </authorList>
    </citation>
    <scope>NUCLEOTIDE SEQUENCE</scope>
</reference>
<dbReference type="GeneID" id="102442380"/>
<dbReference type="InterPro" id="IPR023346">
    <property type="entry name" value="Lysozyme-like_dom_sf"/>
</dbReference>
<dbReference type="EC" id="3.2.1.17" evidence="4"/>
<dbReference type="InterPro" id="IPR000974">
    <property type="entry name" value="Glyco_hydro_22_lys"/>
</dbReference>
<dbReference type="PANTHER" id="PTHR11407:SF28">
    <property type="entry name" value="LYSOZYME C"/>
    <property type="match status" value="1"/>
</dbReference>
<dbReference type="Pfam" id="PF00062">
    <property type="entry name" value="Lys"/>
    <property type="match status" value="1"/>
</dbReference>